<dbReference type="RefSeq" id="WP_009184321.1">
    <property type="nucleotide sequence ID" value="NZ_AMGM01000013.1"/>
</dbReference>
<proteinExistence type="predicted"/>
<evidence type="ECO:0000256" key="1">
    <source>
        <dbReference type="SAM" id="Phobius"/>
    </source>
</evidence>
<keyword evidence="1" id="KW-0812">Transmembrane</keyword>
<dbReference type="Proteomes" id="UP000004478">
    <property type="component" value="Unassembled WGS sequence"/>
</dbReference>
<sequence>MEHKEEEITQKKWYQKRVFHFLAGFLVLLFFLQAVLYFAGDFLLRGYLKEKIRVASEEKYEIDFEKVHVLFLQRGFSFQGLTINPLDETFAFLENIPYYRVNVPYVSITGLNYLFGSKELVLGNVKLSAPAIDFRLKIEELTDELQDESPLEILQSEIKKSFLESRIQDIRIKTLEIDNADLLIKNFIAQRSMKAENSNLMVKNIQLLKDRDPATPFNAEGFYFEIENFELLLADSVHQVSAEQLEVSSLEQYINARNLSIDPDFSRFSETYFQASLKDLMLSDADINKVFYTSEVEVGKLRLQSPKFELYTGKTRKKSEEGEVEAFDFYDLIDGILASIEIGQFDIEAGEFAQKSIADPDGYRIKAERIDFNMMDFYVGPDESRKANRFFYADQANVELYGVDLFLADSVHQVKGNIVSLSSSEDKITIEGFKLFPIEETDTIRGITLLEIDVPQLTITDAKLKKIYNDGIVDVRDILVEKPEIMLRDVRKKVDGSPGFDFSAFYSEYLEGIYVQRFEIKEGSLIVDNRLRIRQDSLSFGKVNLVLENFAIDEATEAQETKSFFWAENLQLELNDYALKLSDNLHMFKADRVYLDTKSAEVSVEGFTIKPFNPGQIQSILDRYGRSTSLDIFVPRFTAVGVNIRDAYFDERLVVDRINVPSPKISIMRHRASALDGEQEDVDQKEILDLLTSYFNEVRIGSLSLQRGTLNYENLVREKLRTFSEDNVSITVRNFYISADTDPENLRFLYSEEVDLNLNNYVFNIADGKYNILADRINFNTAREEIIAANVRLNPRSNLQDKTIVSAAIPEMSFRGVDLEAFLFENTLNLEKVRLAESTVKVLINRDFEQEDEVATRRQRRDRNLPKTIDVVNIDTVQAEKAQFTLSFKEGGSQSELIDTGIDVAFYDFFLDSAKIAKGEIAGFFSGMALGIDEFWLTLNDSVHQVTFSKVELDTRYEGILLNNFRVIPRTLSGKPGKPVFSGHIPAALIKINSLADLQSSKDLWVKEMRLFRPDVEIFVDQLESEVSEPQEAPEGVKEYLIETFQLDDFEIVEGHFGLFQKDGSKAPREIRDVNLAIRDIKLNMEEFEGLSPKMILDKDFEFNFPNYNLLLKDSLNKVAVGLVSIKNNEVILSDVIFEPRFGKYDYLRRLGYQTDVIKVHIPEIRVVKPDLALFLDQEILKAEQLLIKDIQGEFFRDKRLDRPEDIYRLMPQALMKEFDFVVRLDSLLVQNGKIIYLEFPDKGMVPGEIYFSDMQVAMAPFHMGQENESYPLDSARLLAKAKINGVAELGLQGDLIYTAPYPMHITAQLEAFDLELINSILKSNAFVRVRGGRIDGADWHFTANDKEAIGQMRILYSDLNLELLEERTLQRGRGRKSILTFVLNVFAVRSNNPRKFFNNTVSSKIYHPRDKDRFIFNYWWRATLSGLQGSVGLGQPKVPKRKEDE</sequence>
<organism evidence="2 3">
    <name type="scientific">Cecembia lonarensis (strain CCUG 58316 / KCTC 22772 / LW9)</name>
    <dbReference type="NCBI Taxonomy" id="1225176"/>
    <lineage>
        <taxon>Bacteria</taxon>
        <taxon>Pseudomonadati</taxon>
        <taxon>Bacteroidota</taxon>
        <taxon>Cytophagia</taxon>
        <taxon>Cytophagales</taxon>
        <taxon>Cyclobacteriaceae</taxon>
        <taxon>Cecembia</taxon>
    </lineage>
</organism>
<comment type="caution">
    <text evidence="2">The sequence shown here is derived from an EMBL/GenBank/DDBJ whole genome shotgun (WGS) entry which is preliminary data.</text>
</comment>
<name>K1LD85_CECL9</name>
<feature type="transmembrane region" description="Helical" evidence="1">
    <location>
        <begin position="21"/>
        <end position="40"/>
    </location>
</feature>
<keyword evidence="1" id="KW-0472">Membrane</keyword>
<protein>
    <recommendedName>
        <fullName evidence="4">DUF748 domain-containing protein</fullName>
    </recommendedName>
</protein>
<accession>K1LD85</accession>
<evidence type="ECO:0000313" key="2">
    <source>
        <dbReference type="EMBL" id="EKB50137.1"/>
    </source>
</evidence>
<gene>
    <name evidence="2" type="ORF">B879_01281</name>
</gene>
<keyword evidence="1" id="KW-1133">Transmembrane helix</keyword>
<keyword evidence="3" id="KW-1185">Reference proteome</keyword>
<evidence type="ECO:0000313" key="3">
    <source>
        <dbReference type="Proteomes" id="UP000004478"/>
    </source>
</evidence>
<dbReference type="EMBL" id="AMGM01000013">
    <property type="protein sequence ID" value="EKB50137.1"/>
    <property type="molecule type" value="Genomic_DNA"/>
</dbReference>
<evidence type="ECO:0008006" key="4">
    <source>
        <dbReference type="Google" id="ProtNLM"/>
    </source>
</evidence>
<reference evidence="2 3" key="1">
    <citation type="journal article" date="2012" name="J. Bacteriol.">
        <title>Draft Genome Sequence of Cecembia lonarensis Strain LW9T, Isolated from Lonar Lake, a Haloalkaline Lake in India.</title>
        <authorList>
            <person name="Shivaji S."/>
            <person name="Ara S."/>
            <person name="Singh A."/>
            <person name="Pinnaka A.K."/>
        </authorList>
    </citation>
    <scope>NUCLEOTIDE SEQUENCE [LARGE SCALE GENOMIC DNA]</scope>
    <source>
        <strain evidence="2 3">LW9</strain>
    </source>
</reference>